<dbReference type="AlphaFoldDB" id="A0A8H5FN47"/>
<keyword evidence="8" id="KW-0624">Polysaccharide degradation</keyword>
<evidence type="ECO:0000256" key="3">
    <source>
        <dbReference type="ARBA" id="ARBA00023180"/>
    </source>
</evidence>
<dbReference type="SUPFAM" id="SSF51126">
    <property type="entry name" value="Pectin lyase-like"/>
    <property type="match status" value="1"/>
</dbReference>
<evidence type="ECO:0000313" key="11">
    <source>
        <dbReference type="EMBL" id="KAF5342642.1"/>
    </source>
</evidence>
<keyword evidence="12" id="KW-1185">Reference proteome</keyword>
<keyword evidence="9" id="KW-0732">Signal</keyword>
<dbReference type="PANTHER" id="PTHR31683:SF67">
    <property type="entry name" value="PECTIN LYASE F-RELATED"/>
    <property type="match status" value="1"/>
</dbReference>
<reference evidence="11 12" key="1">
    <citation type="journal article" date="2020" name="ISME J.">
        <title>Uncovering the hidden diversity of litter-decomposition mechanisms in mushroom-forming fungi.</title>
        <authorList>
            <person name="Floudas D."/>
            <person name="Bentzer J."/>
            <person name="Ahren D."/>
            <person name="Johansson T."/>
            <person name="Persson P."/>
            <person name="Tunlid A."/>
        </authorList>
    </citation>
    <scope>NUCLEOTIDE SEQUENCE [LARGE SCALE GENOMIC DNA]</scope>
    <source>
        <strain evidence="11 12">CBS 175.51</strain>
    </source>
</reference>
<comment type="catalytic activity">
    <reaction evidence="5">
        <text>Eliminative cleavage of (1-&gt;4)-alpha-D-galacturonan methyl ester to give oligosaccharides with 4-deoxy-6-O-methyl-alpha-D-galact-4-enuronosyl groups at their non-reducing ends.</text>
        <dbReference type="EC" id="4.2.2.10"/>
    </reaction>
</comment>
<dbReference type="SMART" id="SM00656">
    <property type="entry name" value="Amb_all"/>
    <property type="match status" value="1"/>
</dbReference>
<dbReference type="GO" id="GO:0000272">
    <property type="term" value="P:polysaccharide catabolic process"/>
    <property type="evidence" value="ECO:0007669"/>
    <property type="project" value="UniProtKB-KW"/>
</dbReference>
<dbReference type="EC" id="4.2.2.10" evidence="7"/>
<dbReference type="Gene3D" id="2.160.20.10">
    <property type="entry name" value="Single-stranded right-handed beta-helix, Pectin lyase-like"/>
    <property type="match status" value="1"/>
</dbReference>
<keyword evidence="3" id="KW-0325">Glycoprotein</keyword>
<keyword evidence="4 8" id="KW-0456">Lyase</keyword>
<dbReference type="Pfam" id="PF00544">
    <property type="entry name" value="Pectate_lyase_4"/>
    <property type="match status" value="1"/>
</dbReference>
<evidence type="ECO:0000256" key="1">
    <source>
        <dbReference type="ARBA" id="ARBA00010980"/>
    </source>
</evidence>
<dbReference type="EMBL" id="JAACJK010000001">
    <property type="protein sequence ID" value="KAF5342642.1"/>
    <property type="molecule type" value="Genomic_DNA"/>
</dbReference>
<dbReference type="InterPro" id="IPR045032">
    <property type="entry name" value="PEL"/>
</dbReference>
<comment type="similarity">
    <text evidence="1 8">Belongs to the polysaccharide lyase 1 family.</text>
</comment>
<dbReference type="InterPro" id="IPR012334">
    <property type="entry name" value="Pectin_lyas_fold"/>
</dbReference>
<accession>A0A8H5FN47</accession>
<dbReference type="InterPro" id="IPR011050">
    <property type="entry name" value="Pectin_lyase_fold/virulence"/>
</dbReference>
<keyword evidence="2" id="KW-1015">Disulfide bond</keyword>
<proteinExistence type="inferred from homology"/>
<comment type="function">
    <text evidence="6">Pectinolytic enzymes consist of four classes of enzymes: pectin lyase, polygalacturonase, pectin methylesterase and rhamnogalacturonase. Among pectinolytic enzymes, pectin lyase is the most important in depolymerization of pectin, since it cleaves internal glycosidic bonds of highly methylated pectins.</text>
</comment>
<dbReference type="InterPro" id="IPR002022">
    <property type="entry name" value="Pec_lyase"/>
</dbReference>
<evidence type="ECO:0000313" key="12">
    <source>
        <dbReference type="Proteomes" id="UP000541558"/>
    </source>
</evidence>
<evidence type="ECO:0000256" key="6">
    <source>
        <dbReference type="ARBA" id="ARBA00037631"/>
    </source>
</evidence>
<dbReference type="PANTHER" id="PTHR31683">
    <property type="entry name" value="PECTATE LYASE 18-RELATED"/>
    <property type="match status" value="1"/>
</dbReference>
<sequence>MFRIQDSFVALVFAIALVVLPGGADAVGTPFGQATGTTGGGSATAATPSSLAQLTTWLSDSTARVIVLDKVFDYSSSEGTTSGTACKPWTCSPNPQLAINANNWCTTEYPSASTTTVTYNTAGLTPLKVGSNKTLLGKGSNAGIKGKGLKITGASNIIIQNIKITDINAQFVWGGDALQIDGGSNIWIDHNYFQNIGRQMVVTGYGAVTKTTFSNNVFNGEATYSALCNGQHYWVALFTGNGDQITFAYNYLYKTSGRGPHVGTSGYYQNVHIYNNYFVTLDGHAVDAQVGSKILLEGNYFNDVKIPVQRSTGQAYAPVSSSEASACSSVLGRSCVANIKTATSGDLPGVASDSGTLNGFTDSISKGASIKAASEVGAGMDLLDHAGRRPWRIHMLQLYTTRQYDPIRRLLLSSGLIGEARYREAEQRVSAVDLKKIGISTILDTISDTFVIQMPIMTLNLAFIHDECIVPASQVAWDLHWRDRPETVEGSDLRWRVYRGSAVVRYELKKAETHRMFHGVKPGEVVLVLRILELLDPVGPVGVRYRLSEGGELVQGTSPGRYWSMRLDKAQKRGIATPSSLKILEDLYLRGSAPIEAHTGTSGTR</sequence>
<evidence type="ECO:0000256" key="7">
    <source>
        <dbReference type="ARBA" id="ARBA00039082"/>
    </source>
</evidence>
<dbReference type="Proteomes" id="UP000541558">
    <property type="component" value="Unassembled WGS sequence"/>
</dbReference>
<protein>
    <recommendedName>
        <fullName evidence="7">pectin lyase</fullName>
        <ecNumber evidence="7">4.2.2.10</ecNumber>
    </recommendedName>
</protein>
<dbReference type="GO" id="GO:0030570">
    <property type="term" value="F:pectate lyase activity"/>
    <property type="evidence" value="ECO:0007669"/>
    <property type="project" value="InterPro"/>
</dbReference>
<feature type="chain" id="PRO_5034568280" description="pectin lyase" evidence="9">
    <location>
        <begin position="27"/>
        <end position="605"/>
    </location>
</feature>
<dbReference type="OrthoDB" id="1637350at2759"/>
<evidence type="ECO:0000256" key="4">
    <source>
        <dbReference type="ARBA" id="ARBA00023239"/>
    </source>
</evidence>
<evidence type="ECO:0000256" key="5">
    <source>
        <dbReference type="ARBA" id="ARBA00036818"/>
    </source>
</evidence>
<organism evidence="11 12">
    <name type="scientific">Ephemerocybe angulata</name>
    <dbReference type="NCBI Taxonomy" id="980116"/>
    <lineage>
        <taxon>Eukaryota</taxon>
        <taxon>Fungi</taxon>
        <taxon>Dikarya</taxon>
        <taxon>Basidiomycota</taxon>
        <taxon>Agaricomycotina</taxon>
        <taxon>Agaricomycetes</taxon>
        <taxon>Agaricomycetidae</taxon>
        <taxon>Agaricales</taxon>
        <taxon>Agaricineae</taxon>
        <taxon>Psathyrellaceae</taxon>
        <taxon>Ephemerocybe</taxon>
    </lineage>
</organism>
<keyword evidence="8" id="KW-0964">Secreted</keyword>
<feature type="domain" description="Pectate lyase" evidence="10">
    <location>
        <begin position="98"/>
        <end position="307"/>
    </location>
</feature>
<comment type="caution">
    <text evidence="11">The sequence shown here is derived from an EMBL/GenBank/DDBJ whole genome shotgun (WGS) entry which is preliminary data.</text>
</comment>
<evidence type="ECO:0000256" key="9">
    <source>
        <dbReference type="SAM" id="SignalP"/>
    </source>
</evidence>
<evidence type="ECO:0000256" key="2">
    <source>
        <dbReference type="ARBA" id="ARBA00023157"/>
    </source>
</evidence>
<dbReference type="GO" id="GO:0047490">
    <property type="term" value="F:pectin lyase activity"/>
    <property type="evidence" value="ECO:0007669"/>
    <property type="project" value="UniProtKB-EC"/>
</dbReference>
<dbReference type="GO" id="GO:0005576">
    <property type="term" value="C:extracellular region"/>
    <property type="evidence" value="ECO:0007669"/>
    <property type="project" value="UniProtKB-SubCell"/>
</dbReference>
<name>A0A8H5FN47_9AGAR</name>
<comment type="subcellular location">
    <subcellularLocation>
        <location evidence="8">Secreted</location>
    </subcellularLocation>
</comment>
<feature type="signal peptide" evidence="9">
    <location>
        <begin position="1"/>
        <end position="26"/>
    </location>
</feature>
<gene>
    <name evidence="11" type="ORF">D9611_001941</name>
</gene>
<evidence type="ECO:0000256" key="8">
    <source>
        <dbReference type="RuleBase" id="RU361173"/>
    </source>
</evidence>
<keyword evidence="8" id="KW-0119">Carbohydrate metabolism</keyword>
<evidence type="ECO:0000259" key="10">
    <source>
        <dbReference type="SMART" id="SM00656"/>
    </source>
</evidence>